<protein>
    <submittedName>
        <fullName evidence="2">Uncharacterized protein</fullName>
    </submittedName>
</protein>
<reference evidence="2 3" key="1">
    <citation type="submission" date="2019-01" db="EMBL/GenBank/DDBJ databases">
        <title>A draft genome assembly of the solar-powered sea slug Elysia chlorotica.</title>
        <authorList>
            <person name="Cai H."/>
            <person name="Li Q."/>
            <person name="Fang X."/>
            <person name="Li J."/>
            <person name="Curtis N.E."/>
            <person name="Altenburger A."/>
            <person name="Shibata T."/>
            <person name="Feng M."/>
            <person name="Maeda T."/>
            <person name="Schwartz J.A."/>
            <person name="Shigenobu S."/>
            <person name="Lundholm N."/>
            <person name="Nishiyama T."/>
            <person name="Yang H."/>
            <person name="Hasebe M."/>
            <person name="Li S."/>
            <person name="Pierce S.K."/>
            <person name="Wang J."/>
        </authorList>
    </citation>
    <scope>NUCLEOTIDE SEQUENCE [LARGE SCALE GENOMIC DNA]</scope>
    <source>
        <strain evidence="2">EC2010</strain>
        <tissue evidence="2">Whole organism of an adult</tissue>
    </source>
</reference>
<feature type="compositionally biased region" description="Low complexity" evidence="1">
    <location>
        <begin position="470"/>
        <end position="484"/>
    </location>
</feature>
<dbReference type="AlphaFoldDB" id="A0A3S1BCN9"/>
<sequence>MAESRQRPVSGRQRLHVSSGSMLPATQQLSSSSSSSSTLQAALPSSSVMVSTNSNLHISDVVGSTAGHLSIGQPDDGSVMIPFSSGGLDLLRVSSAGITTVTSPASTSDINAGSAVFTSCPSSSGFVLNGVVDESGNVLFEAVEPDVTSQNQFLHSQLQNQQQHQQMEHVSGMQASSSEISSSRAIDAQNLGLLNFHTGAISTSQPSSASSIIESSGANFPGVSVQSTSTAGLIQALSAVSREMSNSTSSYEVTGSGNFNPSLSDESVGIANTAQVYLTQQQRQQRQQILNIMLGGSVAGNSGVISNTPSVNLHHRRREAVAPSGRRTRGDNSMSSGSNAIAEVMSGLGQSDGSVVTVSLNQQLQQSNDEQQQQQQQQQQDPHHQLWTHPDQGRLMTSQGSVGATLGMHQMSVASEGTTPSSSSQQGAQLLEVSDGFQPSTSVGSVGFQDMQVQFSGMFNQQPPHSAYQVVAPSSSSSFGPVSPEDQSNPYAVISGDSEAVASNPGPSQQQQQQQQHVVVESQAVDSSFQSEQYTLMFDAGSQTLRLQRMAASPPVPDCSVSQSVLGGLEGSEAQPSPGTVQFPSQAYSQASTSHMM</sequence>
<dbReference type="EMBL" id="RQTK01000571">
    <property type="protein sequence ID" value="RUS77560.1"/>
    <property type="molecule type" value="Genomic_DNA"/>
</dbReference>
<feature type="compositionally biased region" description="Polar residues" evidence="1">
    <location>
        <begin position="574"/>
        <end position="597"/>
    </location>
</feature>
<feature type="region of interest" description="Disordered" evidence="1">
    <location>
        <begin position="551"/>
        <end position="597"/>
    </location>
</feature>
<evidence type="ECO:0000313" key="3">
    <source>
        <dbReference type="Proteomes" id="UP000271974"/>
    </source>
</evidence>
<name>A0A3S1BCN9_ELYCH</name>
<keyword evidence="3" id="KW-1185">Reference proteome</keyword>
<comment type="caution">
    <text evidence="2">The sequence shown here is derived from an EMBL/GenBank/DDBJ whole genome shotgun (WGS) entry which is preliminary data.</text>
</comment>
<feature type="region of interest" description="Disordered" evidence="1">
    <location>
        <begin position="466"/>
        <end position="492"/>
    </location>
</feature>
<feature type="compositionally biased region" description="Low complexity" evidence="1">
    <location>
        <begin position="23"/>
        <end position="37"/>
    </location>
</feature>
<feature type="region of interest" description="Disordered" evidence="1">
    <location>
        <begin position="364"/>
        <end position="399"/>
    </location>
</feature>
<evidence type="ECO:0000256" key="1">
    <source>
        <dbReference type="SAM" id="MobiDB-lite"/>
    </source>
</evidence>
<feature type="compositionally biased region" description="Low complexity" evidence="1">
    <location>
        <begin position="364"/>
        <end position="380"/>
    </location>
</feature>
<dbReference type="Proteomes" id="UP000271974">
    <property type="component" value="Unassembled WGS sequence"/>
</dbReference>
<organism evidence="2 3">
    <name type="scientific">Elysia chlorotica</name>
    <name type="common">Eastern emerald elysia</name>
    <name type="synonym">Sea slug</name>
    <dbReference type="NCBI Taxonomy" id="188477"/>
    <lineage>
        <taxon>Eukaryota</taxon>
        <taxon>Metazoa</taxon>
        <taxon>Spiralia</taxon>
        <taxon>Lophotrochozoa</taxon>
        <taxon>Mollusca</taxon>
        <taxon>Gastropoda</taxon>
        <taxon>Heterobranchia</taxon>
        <taxon>Euthyneura</taxon>
        <taxon>Panpulmonata</taxon>
        <taxon>Sacoglossa</taxon>
        <taxon>Placobranchoidea</taxon>
        <taxon>Plakobranchidae</taxon>
        <taxon>Elysia</taxon>
    </lineage>
</organism>
<feature type="region of interest" description="Disordered" evidence="1">
    <location>
        <begin position="305"/>
        <end position="338"/>
    </location>
</feature>
<proteinExistence type="predicted"/>
<gene>
    <name evidence="2" type="ORF">EGW08_014664</name>
</gene>
<feature type="region of interest" description="Disordered" evidence="1">
    <location>
        <begin position="1"/>
        <end position="37"/>
    </location>
</feature>
<feature type="non-terminal residue" evidence="2">
    <location>
        <position position="597"/>
    </location>
</feature>
<accession>A0A3S1BCN9</accession>
<evidence type="ECO:0000313" key="2">
    <source>
        <dbReference type="EMBL" id="RUS77560.1"/>
    </source>
</evidence>